<feature type="coiled-coil region" evidence="1">
    <location>
        <begin position="316"/>
        <end position="343"/>
    </location>
</feature>
<dbReference type="AlphaFoldDB" id="A0AA42N3M2"/>
<reference evidence="3" key="1">
    <citation type="submission" date="2022-09" db="EMBL/GenBank/DDBJ databases">
        <title>Intensive care unit water sources are persistently colonized with multi-drug resistant bacteria and are the site of extensive horizontal gene transfer of antibiotic resistance genes.</title>
        <authorList>
            <person name="Diorio-Toth L."/>
        </authorList>
    </citation>
    <scope>NUCLEOTIDE SEQUENCE</scope>
    <source>
        <strain evidence="3">GD03990</strain>
    </source>
</reference>
<proteinExistence type="predicted"/>
<evidence type="ECO:0000256" key="1">
    <source>
        <dbReference type="SAM" id="Coils"/>
    </source>
</evidence>
<comment type="caution">
    <text evidence="3">The sequence shown here is derived from an EMBL/GenBank/DDBJ whole genome shotgun (WGS) entry which is preliminary data.</text>
</comment>
<name>A0AA42N3M2_AQUAC</name>
<evidence type="ECO:0000313" key="3">
    <source>
        <dbReference type="EMBL" id="MDH1056140.1"/>
    </source>
</evidence>
<sequence length="451" mass="51296">MSMQNKAQMVEAVLFFNDRGVCKEMLFPEFEALLDNVVNMPEFADEQMRLAYVLINPRLLVRAVVFFYLDFDEYGAADKGWNLPLRHLADNAGRGPDLGAGPIRLACRSQCPVSWHQMHLWDPSLAPGKNDLVLVRDAAKRNALGLLVEEDAPVVLAERLQVAAEDKWQAPDPARDEADKQAEQKEQEHRLKTAQLIKQQRLRISTLGKQYEEELARLKLAGEERQRALQAEIHNLHQVLRQQEELNNSLKAQLGAQADSMQQTREELAKQLRDLERHGRTEADILRAQFDSELQARVAAAVAEAREQVAIRDVELAYRAEQETQLQQELERLRRERDELASQGGEQILERLAKLGVVFVVYHPGAGHLTIPLQDIARYQNNPMSYAAAKCFVSEEQYRQWLAHYQQPTCEASLPSGERCAMPIDRVETPSRFVVGESNCCARHKAGARLR</sequence>
<feature type="non-terminal residue" evidence="3">
    <location>
        <position position="451"/>
    </location>
</feature>
<dbReference type="RefSeq" id="WP_280054610.1">
    <property type="nucleotide sequence ID" value="NZ_JAOBYN010000014.1"/>
</dbReference>
<organism evidence="3 4">
    <name type="scientific">Aquipseudomonas alcaligenes</name>
    <name type="common">Pseudomonas alcaligenes</name>
    <dbReference type="NCBI Taxonomy" id="43263"/>
    <lineage>
        <taxon>Bacteria</taxon>
        <taxon>Pseudomonadati</taxon>
        <taxon>Pseudomonadota</taxon>
        <taxon>Gammaproteobacteria</taxon>
        <taxon>Pseudomonadales</taxon>
        <taxon>Pseudomonadaceae</taxon>
        <taxon>Aquipseudomonas</taxon>
    </lineage>
</organism>
<feature type="coiled-coil region" evidence="1">
    <location>
        <begin position="226"/>
        <end position="281"/>
    </location>
</feature>
<accession>A0AA42N3M2</accession>
<dbReference type="EMBL" id="JAOBYN010000014">
    <property type="protein sequence ID" value="MDH1056140.1"/>
    <property type="molecule type" value="Genomic_DNA"/>
</dbReference>
<dbReference type="Proteomes" id="UP001158730">
    <property type="component" value="Unassembled WGS sequence"/>
</dbReference>
<evidence type="ECO:0000256" key="2">
    <source>
        <dbReference type="SAM" id="MobiDB-lite"/>
    </source>
</evidence>
<feature type="region of interest" description="Disordered" evidence="2">
    <location>
        <begin position="167"/>
        <end position="188"/>
    </location>
</feature>
<protein>
    <submittedName>
        <fullName evidence="3">Chromosome partitioning protein ParA</fullName>
    </submittedName>
</protein>
<keyword evidence="1" id="KW-0175">Coiled coil</keyword>
<evidence type="ECO:0000313" key="4">
    <source>
        <dbReference type="Proteomes" id="UP001158730"/>
    </source>
</evidence>
<gene>
    <name evidence="3" type="ORF">N5C05_15415</name>
</gene>